<sequence length="142" mass="15539">MPTAPETINKVSFSRFHDAVNTGDLQVISKVIDELVEPDALIRTPAPVDGTGAAALKQVWAMLLRAFPDLHLAVEDMIAEGDKVVVRNTVTGTHRGEYMGLAPTGKSVTYNEIFIFRFVNGRVVETWGVVDVLSLMKQLGML</sequence>
<dbReference type="GO" id="GO:0030638">
    <property type="term" value="P:polyketide metabolic process"/>
    <property type="evidence" value="ECO:0007669"/>
    <property type="project" value="InterPro"/>
</dbReference>
<dbReference type="SUPFAM" id="SSF54427">
    <property type="entry name" value="NTF2-like"/>
    <property type="match status" value="1"/>
</dbReference>
<dbReference type="PANTHER" id="PTHR38436">
    <property type="entry name" value="POLYKETIDE CYCLASE SNOAL-LIKE DOMAIN"/>
    <property type="match status" value="1"/>
</dbReference>
<dbReference type="PANTHER" id="PTHR38436:SF1">
    <property type="entry name" value="ESTER CYCLASE"/>
    <property type="match status" value="1"/>
</dbReference>
<name>A0A1E3TFV1_MYCSH</name>
<dbReference type="AlphaFoldDB" id="A0A1E3TFV1"/>
<proteinExistence type="predicted"/>
<gene>
    <name evidence="1" type="ORF">MSP7336_02139</name>
</gene>
<evidence type="ECO:0000313" key="2">
    <source>
        <dbReference type="Proteomes" id="UP000252015"/>
    </source>
</evidence>
<dbReference type="InterPro" id="IPR032710">
    <property type="entry name" value="NTF2-like_dom_sf"/>
</dbReference>
<dbReference type="Gene3D" id="3.10.450.50">
    <property type="match status" value="1"/>
</dbReference>
<evidence type="ECO:0008006" key="3">
    <source>
        <dbReference type="Google" id="ProtNLM"/>
    </source>
</evidence>
<dbReference type="Proteomes" id="UP000252015">
    <property type="component" value="Unassembled WGS sequence"/>
</dbReference>
<dbReference type="InterPro" id="IPR009959">
    <property type="entry name" value="Cyclase_SnoaL-like"/>
</dbReference>
<keyword evidence="2" id="KW-1185">Reference proteome</keyword>
<dbReference type="OrthoDB" id="129343at2"/>
<protein>
    <recommendedName>
        <fullName evidence="3">Ester cyclase</fullName>
    </recommendedName>
</protein>
<evidence type="ECO:0000313" key="1">
    <source>
        <dbReference type="EMBL" id="SRX93894.1"/>
    </source>
</evidence>
<dbReference type="STRING" id="29313.BHQ16_11200"/>
<dbReference type="EMBL" id="UEGW01000001">
    <property type="protein sequence ID" value="SRX93894.1"/>
    <property type="molecule type" value="Genomic_DNA"/>
</dbReference>
<dbReference type="Pfam" id="PF07366">
    <property type="entry name" value="SnoaL"/>
    <property type="match status" value="1"/>
</dbReference>
<organism evidence="1 2">
    <name type="scientific">Mycobacterium shimoidei</name>
    <dbReference type="NCBI Taxonomy" id="29313"/>
    <lineage>
        <taxon>Bacteria</taxon>
        <taxon>Bacillati</taxon>
        <taxon>Actinomycetota</taxon>
        <taxon>Actinomycetes</taxon>
        <taxon>Mycobacteriales</taxon>
        <taxon>Mycobacteriaceae</taxon>
        <taxon>Mycobacterium</taxon>
    </lineage>
</organism>
<dbReference type="RefSeq" id="WP_069396129.1">
    <property type="nucleotide sequence ID" value="NZ_JACKUN010000025.1"/>
</dbReference>
<reference evidence="1 2" key="1">
    <citation type="submission" date="2018-05" db="EMBL/GenBank/DDBJ databases">
        <authorList>
            <consortium name="IHU Genomes"/>
        </authorList>
    </citation>
    <scope>NUCLEOTIDE SEQUENCE [LARGE SCALE GENOMIC DNA]</scope>
    <source>
        <strain evidence="1 2">P7336</strain>
    </source>
</reference>
<accession>A0A1E3TFV1</accession>